<feature type="domain" description="HTH arsR-type" evidence="5">
    <location>
        <begin position="48"/>
        <end position="149"/>
    </location>
</feature>
<dbReference type="InterPro" id="IPR036390">
    <property type="entry name" value="WH_DNA-bd_sf"/>
</dbReference>
<gene>
    <name evidence="6" type="ORF">E6K73_12070</name>
</gene>
<keyword evidence="3" id="KW-0804">Transcription</keyword>
<name>A0A538SAK6_UNCEI</name>
<dbReference type="GO" id="GO:0003677">
    <property type="term" value="F:DNA binding"/>
    <property type="evidence" value="ECO:0007669"/>
    <property type="project" value="UniProtKB-KW"/>
</dbReference>
<keyword evidence="2" id="KW-0238">DNA-binding</keyword>
<evidence type="ECO:0000256" key="2">
    <source>
        <dbReference type="ARBA" id="ARBA00023125"/>
    </source>
</evidence>
<protein>
    <submittedName>
        <fullName evidence="6">Winged helix-turn-helix transcriptional regulator</fullName>
    </submittedName>
</protein>
<feature type="region of interest" description="Disordered" evidence="4">
    <location>
        <begin position="1"/>
        <end position="25"/>
    </location>
</feature>
<evidence type="ECO:0000256" key="1">
    <source>
        <dbReference type="ARBA" id="ARBA00023015"/>
    </source>
</evidence>
<dbReference type="PANTHER" id="PTHR43132">
    <property type="entry name" value="ARSENICAL RESISTANCE OPERON REPRESSOR ARSR-RELATED"/>
    <property type="match status" value="1"/>
</dbReference>
<dbReference type="SMART" id="SM00418">
    <property type="entry name" value="HTH_ARSR"/>
    <property type="match status" value="1"/>
</dbReference>
<dbReference type="Proteomes" id="UP000320184">
    <property type="component" value="Unassembled WGS sequence"/>
</dbReference>
<dbReference type="PROSITE" id="PS50987">
    <property type="entry name" value="HTH_ARSR_2"/>
    <property type="match status" value="1"/>
</dbReference>
<organism evidence="6 7">
    <name type="scientific">Eiseniibacteriota bacterium</name>
    <dbReference type="NCBI Taxonomy" id="2212470"/>
    <lineage>
        <taxon>Bacteria</taxon>
        <taxon>Candidatus Eiseniibacteriota</taxon>
    </lineage>
</organism>
<reference evidence="6 7" key="1">
    <citation type="journal article" date="2019" name="Nat. Microbiol.">
        <title>Mediterranean grassland soil C-N compound turnover is dependent on rainfall and depth, and is mediated by genomically divergent microorganisms.</title>
        <authorList>
            <person name="Diamond S."/>
            <person name="Andeer P.F."/>
            <person name="Li Z."/>
            <person name="Crits-Christoph A."/>
            <person name="Burstein D."/>
            <person name="Anantharaman K."/>
            <person name="Lane K.R."/>
            <person name="Thomas B.C."/>
            <person name="Pan C."/>
            <person name="Northen T.R."/>
            <person name="Banfield J.F."/>
        </authorList>
    </citation>
    <scope>NUCLEOTIDE SEQUENCE [LARGE SCALE GENOMIC DNA]</scope>
    <source>
        <strain evidence="6">WS_3</strain>
    </source>
</reference>
<dbReference type="PANTHER" id="PTHR43132:SF6">
    <property type="entry name" value="HTH-TYPE TRANSCRIPTIONAL REPRESSOR CZRA"/>
    <property type="match status" value="1"/>
</dbReference>
<dbReference type="Pfam" id="PF01022">
    <property type="entry name" value="HTH_5"/>
    <property type="match status" value="1"/>
</dbReference>
<feature type="compositionally biased region" description="Basic and acidic residues" evidence="4">
    <location>
        <begin position="165"/>
        <end position="177"/>
    </location>
</feature>
<evidence type="ECO:0000313" key="7">
    <source>
        <dbReference type="Proteomes" id="UP000320184"/>
    </source>
</evidence>
<dbReference type="Gene3D" id="1.10.10.10">
    <property type="entry name" value="Winged helix-like DNA-binding domain superfamily/Winged helix DNA-binding domain"/>
    <property type="match status" value="1"/>
</dbReference>
<dbReference type="InterPro" id="IPR012318">
    <property type="entry name" value="HTH_CRP"/>
</dbReference>
<dbReference type="SUPFAM" id="SSF46785">
    <property type="entry name" value="Winged helix' DNA-binding domain"/>
    <property type="match status" value="1"/>
</dbReference>
<dbReference type="SMART" id="SM00419">
    <property type="entry name" value="HTH_CRP"/>
    <property type="match status" value="1"/>
</dbReference>
<accession>A0A538SAK6</accession>
<dbReference type="InterPro" id="IPR001845">
    <property type="entry name" value="HTH_ArsR_DNA-bd_dom"/>
</dbReference>
<evidence type="ECO:0000313" key="6">
    <source>
        <dbReference type="EMBL" id="TMQ48405.1"/>
    </source>
</evidence>
<evidence type="ECO:0000256" key="3">
    <source>
        <dbReference type="ARBA" id="ARBA00023163"/>
    </source>
</evidence>
<proteinExistence type="predicted"/>
<dbReference type="NCBIfam" id="NF033788">
    <property type="entry name" value="HTH_metalloreg"/>
    <property type="match status" value="1"/>
</dbReference>
<sequence>MPAGLIRSHRRSLPSHLGPAGAARGGRVKPAAIAGTRDSIEEVRALLLNNVLVERLSRTFRALGDPTRSKLVLALSLQEMCVSELAEALGSSLSATSHQLRILRDLDLVRVRRSGRSQLYVLNEQAFGPCSPRSCMAWRRTLAPEQAARNDVPVAAPRRATGRSPARDGRRHDGRKG</sequence>
<dbReference type="PRINTS" id="PR00778">
    <property type="entry name" value="HTHARSR"/>
</dbReference>
<dbReference type="CDD" id="cd00090">
    <property type="entry name" value="HTH_ARSR"/>
    <property type="match status" value="1"/>
</dbReference>
<evidence type="ECO:0000256" key="4">
    <source>
        <dbReference type="SAM" id="MobiDB-lite"/>
    </source>
</evidence>
<comment type="caution">
    <text evidence="6">The sequence shown here is derived from an EMBL/GenBank/DDBJ whole genome shotgun (WGS) entry which is preliminary data.</text>
</comment>
<dbReference type="InterPro" id="IPR051011">
    <property type="entry name" value="Metal_resp_trans_reg"/>
</dbReference>
<keyword evidence="1" id="KW-0805">Transcription regulation</keyword>
<dbReference type="InterPro" id="IPR036388">
    <property type="entry name" value="WH-like_DNA-bd_sf"/>
</dbReference>
<dbReference type="EMBL" id="VBOT01000142">
    <property type="protein sequence ID" value="TMQ48405.1"/>
    <property type="molecule type" value="Genomic_DNA"/>
</dbReference>
<dbReference type="InterPro" id="IPR011991">
    <property type="entry name" value="ArsR-like_HTH"/>
</dbReference>
<dbReference type="GO" id="GO:0003700">
    <property type="term" value="F:DNA-binding transcription factor activity"/>
    <property type="evidence" value="ECO:0007669"/>
    <property type="project" value="InterPro"/>
</dbReference>
<feature type="region of interest" description="Disordered" evidence="4">
    <location>
        <begin position="146"/>
        <end position="177"/>
    </location>
</feature>
<dbReference type="AlphaFoldDB" id="A0A538SAK6"/>
<evidence type="ECO:0000259" key="5">
    <source>
        <dbReference type="PROSITE" id="PS50987"/>
    </source>
</evidence>